<gene>
    <name evidence="4" type="primary">fabD</name>
    <name evidence="4" type="ORF">KQI89_04190</name>
</gene>
<comment type="caution">
    <text evidence="4">The sequence shown here is derived from an EMBL/GenBank/DDBJ whole genome shotgun (WGS) entry which is preliminary data.</text>
</comment>
<reference evidence="4 5" key="1">
    <citation type="submission" date="2021-06" db="EMBL/GenBank/DDBJ databases">
        <authorList>
            <person name="Sun Q."/>
            <person name="Li D."/>
        </authorList>
    </citation>
    <scope>NUCLEOTIDE SEQUENCE [LARGE SCALE GENOMIC DNA]</scope>
    <source>
        <strain evidence="4 5">MSJ-4</strain>
    </source>
</reference>
<sequence length="312" mass="34639">MRKVAFIFPGQGSQYVGMAYEIYRNIQGSREVFHRASEVLQFNICDLIFKDEKNVLNKTEYTQPAILTVTIALLRALEGYSIVPEIVAGLSLGEYSALVCSKVLDFETAVALVKKRGRFMEEAVTGKEGAMAALLGGTIKDIDEICSKSRHKGFIEVANYNCPGQIVVGGDLEAIQYAVEIANNEYKVRAKRLNVSGPFHTLLLREASIRLEEELKTVKLSTQKVPIVTNVTGGFIKDEDIKSTLVKQVMSPVKWEQSVNTMINSGVDTFLEVGPGRTLSSFVKKINREALVLNIEDMKSLEKTLQVLNKKL</sequence>
<evidence type="ECO:0000256" key="2">
    <source>
        <dbReference type="PIRNR" id="PIRNR000446"/>
    </source>
</evidence>
<comment type="catalytic activity">
    <reaction evidence="2">
        <text>holo-[ACP] + malonyl-CoA = malonyl-[ACP] + CoA</text>
        <dbReference type="Rhea" id="RHEA:41792"/>
        <dbReference type="Rhea" id="RHEA-COMP:9623"/>
        <dbReference type="Rhea" id="RHEA-COMP:9685"/>
        <dbReference type="ChEBI" id="CHEBI:57287"/>
        <dbReference type="ChEBI" id="CHEBI:57384"/>
        <dbReference type="ChEBI" id="CHEBI:64479"/>
        <dbReference type="ChEBI" id="CHEBI:78449"/>
        <dbReference type="EC" id="2.3.1.39"/>
    </reaction>
</comment>
<dbReference type="EC" id="2.3.1.39" evidence="2"/>
<dbReference type="SMART" id="SM00827">
    <property type="entry name" value="PKS_AT"/>
    <property type="match status" value="1"/>
</dbReference>
<dbReference type="NCBIfam" id="TIGR00128">
    <property type="entry name" value="fabD"/>
    <property type="match status" value="1"/>
</dbReference>
<keyword evidence="5" id="KW-1185">Reference proteome</keyword>
<dbReference type="EMBL" id="JAHLQL010000001">
    <property type="protein sequence ID" value="MBU5590954.1"/>
    <property type="molecule type" value="Genomic_DNA"/>
</dbReference>
<dbReference type="Pfam" id="PF00698">
    <property type="entry name" value="Acyl_transf_1"/>
    <property type="match status" value="1"/>
</dbReference>
<evidence type="ECO:0000256" key="1">
    <source>
        <dbReference type="ARBA" id="ARBA00022679"/>
    </source>
</evidence>
<dbReference type="PANTHER" id="PTHR42681">
    <property type="entry name" value="MALONYL-COA-ACYL CARRIER PROTEIN TRANSACYLASE, MITOCHONDRIAL"/>
    <property type="match status" value="1"/>
</dbReference>
<dbReference type="PIRSF" id="PIRSF000446">
    <property type="entry name" value="Mct"/>
    <property type="match status" value="1"/>
</dbReference>
<organism evidence="4 5">
    <name type="scientific">Clostridium simiarum</name>
    <dbReference type="NCBI Taxonomy" id="2841506"/>
    <lineage>
        <taxon>Bacteria</taxon>
        <taxon>Bacillati</taxon>
        <taxon>Bacillota</taxon>
        <taxon>Clostridia</taxon>
        <taxon>Eubacteriales</taxon>
        <taxon>Clostridiaceae</taxon>
        <taxon>Clostridium</taxon>
    </lineage>
</organism>
<proteinExistence type="inferred from homology"/>
<evidence type="ECO:0000313" key="5">
    <source>
        <dbReference type="Proteomes" id="UP000736583"/>
    </source>
</evidence>
<protein>
    <recommendedName>
        <fullName evidence="2">Malonyl CoA-acyl carrier protein transacylase</fullName>
        <ecNumber evidence="2">2.3.1.39</ecNumber>
    </recommendedName>
</protein>
<name>A0ABS6EXL3_9CLOT</name>
<dbReference type="PANTHER" id="PTHR42681:SF1">
    <property type="entry name" value="MALONYL-COA-ACYL CARRIER PROTEIN TRANSACYLASE, MITOCHONDRIAL"/>
    <property type="match status" value="1"/>
</dbReference>
<dbReference type="InterPro" id="IPR050858">
    <property type="entry name" value="Mal-CoA-ACP_Trans/PKS_FabD"/>
</dbReference>
<dbReference type="InterPro" id="IPR004410">
    <property type="entry name" value="Malonyl_CoA-ACP_transAc_FabD"/>
</dbReference>
<accession>A0ABS6EXL3</accession>
<evidence type="ECO:0000313" key="4">
    <source>
        <dbReference type="EMBL" id="MBU5590954.1"/>
    </source>
</evidence>
<keyword evidence="1 2" id="KW-0808">Transferase</keyword>
<keyword evidence="2 4" id="KW-0012">Acyltransferase</keyword>
<dbReference type="GO" id="GO:0004314">
    <property type="term" value="F:[acyl-carrier-protein] S-malonyltransferase activity"/>
    <property type="evidence" value="ECO:0007669"/>
    <property type="project" value="UniProtKB-EC"/>
</dbReference>
<evidence type="ECO:0000259" key="3">
    <source>
        <dbReference type="SMART" id="SM00827"/>
    </source>
</evidence>
<comment type="similarity">
    <text evidence="2">Belongs to the fabD family.</text>
</comment>
<dbReference type="InterPro" id="IPR024925">
    <property type="entry name" value="Malonyl_CoA-ACP_transAc"/>
</dbReference>
<dbReference type="Proteomes" id="UP000736583">
    <property type="component" value="Unassembled WGS sequence"/>
</dbReference>
<dbReference type="RefSeq" id="WP_216456033.1">
    <property type="nucleotide sequence ID" value="NZ_JAHLQL010000001.1"/>
</dbReference>
<dbReference type="InterPro" id="IPR014043">
    <property type="entry name" value="Acyl_transferase_dom"/>
</dbReference>
<feature type="domain" description="Malonyl-CoA:ACP transacylase (MAT)" evidence="3">
    <location>
        <begin position="7"/>
        <end position="312"/>
    </location>
</feature>